<protein>
    <recommendedName>
        <fullName evidence="2">Photosystem II 11 kDa protein</fullName>
    </recommendedName>
</protein>
<sequence>MMSLALLFASAAAFTPAPLRSPRAVCRAAEPAMLLEQPTSRRSALAGVAAAAAFSALPAFASVTPEAYKLKKNYPSDAKLMLDNMRQATDLKRGDAGMEDIVKATRSEMNDFVAFYRRQPKVAGMPSFSTMYTAINTLSGHYASYGNKYPVPEKRKTRLQQQYKEIERALARGK</sequence>
<dbReference type="EMBL" id="HBKO01000709">
    <property type="protein sequence ID" value="CAE2195018.1"/>
    <property type="molecule type" value="Transcribed_RNA"/>
</dbReference>
<dbReference type="Pfam" id="PF13326">
    <property type="entry name" value="PSII_Pbs27"/>
    <property type="match status" value="1"/>
</dbReference>
<dbReference type="InterPro" id="IPR038450">
    <property type="entry name" value="PSII_Psb27_sf"/>
</dbReference>
<accession>A0A7S4HCL4</accession>
<gene>
    <name evidence="1" type="ORF">CPOL0286_LOCUS371</name>
</gene>
<dbReference type="GO" id="GO:0010207">
    <property type="term" value="P:photosystem II assembly"/>
    <property type="evidence" value="ECO:0007669"/>
    <property type="project" value="InterPro"/>
</dbReference>
<dbReference type="Gene3D" id="1.20.58.810">
    <property type="entry name" value="Photosystem II Pbs27"/>
    <property type="match status" value="1"/>
</dbReference>
<dbReference type="GO" id="GO:0009523">
    <property type="term" value="C:photosystem II"/>
    <property type="evidence" value="ECO:0007669"/>
    <property type="project" value="InterPro"/>
</dbReference>
<name>A0A7S4HCL4_9EUKA</name>
<dbReference type="GO" id="GO:0010206">
    <property type="term" value="P:photosystem II repair"/>
    <property type="evidence" value="ECO:0007669"/>
    <property type="project" value="InterPro"/>
</dbReference>
<dbReference type="HAMAP" id="MF_01481">
    <property type="entry name" value="PSII_Psb27"/>
    <property type="match status" value="1"/>
</dbReference>
<dbReference type="PANTHER" id="PTHR34041:SF1">
    <property type="entry name" value="PHOTOSYSTEM II REPAIR PROTEIN PSB27-H1, CHLOROPLASTIC"/>
    <property type="match status" value="1"/>
</dbReference>
<evidence type="ECO:0008006" key="2">
    <source>
        <dbReference type="Google" id="ProtNLM"/>
    </source>
</evidence>
<evidence type="ECO:0000313" key="1">
    <source>
        <dbReference type="EMBL" id="CAE2195018.1"/>
    </source>
</evidence>
<dbReference type="PANTHER" id="PTHR34041">
    <property type="entry name" value="PHOTOSYSTEM II REPAIR PROTEIN PSB27-H1, CHLOROPLASTIC"/>
    <property type="match status" value="1"/>
</dbReference>
<dbReference type="InterPro" id="IPR025585">
    <property type="entry name" value="PSII_Psb27"/>
</dbReference>
<dbReference type="AlphaFoldDB" id="A0A7S4HCL4"/>
<proteinExistence type="inferred from homology"/>
<reference evidence="1" key="1">
    <citation type="submission" date="2021-01" db="EMBL/GenBank/DDBJ databases">
        <authorList>
            <person name="Corre E."/>
            <person name="Pelletier E."/>
            <person name="Niang G."/>
            <person name="Scheremetjew M."/>
            <person name="Finn R."/>
            <person name="Kale V."/>
            <person name="Holt S."/>
            <person name="Cochrane G."/>
            <person name="Meng A."/>
            <person name="Brown T."/>
            <person name="Cohen L."/>
        </authorList>
    </citation>
    <scope>NUCLEOTIDE SEQUENCE</scope>
    <source>
        <strain evidence="1">UIO037</strain>
    </source>
</reference>
<organism evidence="1">
    <name type="scientific">Prymnesium polylepis</name>
    <dbReference type="NCBI Taxonomy" id="72548"/>
    <lineage>
        <taxon>Eukaryota</taxon>
        <taxon>Haptista</taxon>
        <taxon>Haptophyta</taxon>
        <taxon>Prymnesiophyceae</taxon>
        <taxon>Prymnesiales</taxon>
        <taxon>Prymnesiaceae</taxon>
        <taxon>Prymnesium</taxon>
    </lineage>
</organism>